<protein>
    <recommendedName>
        <fullName evidence="13">Fucosyltransferase</fullName>
        <ecNumber evidence="13">2.4.1.-</ecNumber>
    </recommendedName>
</protein>
<reference evidence="15" key="1">
    <citation type="journal article" date="2019" name="Database">
        <title>The radish genome database (RadishGD): an integrated information resource for radish genomics.</title>
        <authorList>
            <person name="Yu H.J."/>
            <person name="Baek S."/>
            <person name="Lee Y.J."/>
            <person name="Cho A."/>
            <person name="Mun J.H."/>
        </authorList>
    </citation>
    <scope>NUCLEOTIDE SEQUENCE [LARGE SCALE GENOMIC DNA]</scope>
    <source>
        <strain evidence="15">cv. WK10039</strain>
    </source>
</reference>
<dbReference type="UniPathway" id="UPA00378"/>
<keyword evidence="4 13" id="KW-0328">Glycosyltransferase</keyword>
<evidence type="ECO:0000313" key="16">
    <source>
        <dbReference type="RefSeq" id="XP_018487179.1"/>
    </source>
</evidence>
<dbReference type="InterPro" id="IPR055270">
    <property type="entry name" value="Glyco_tran_10_C"/>
</dbReference>
<dbReference type="PANTHER" id="PTHR11929:SF218">
    <property type="entry name" value="GLYCOPROTEIN 3-ALPHA-L-FUCOSYLTRANSFERASE A"/>
    <property type="match status" value="1"/>
</dbReference>
<keyword evidence="12" id="KW-0961">Cell wall biogenesis/degradation</keyword>
<dbReference type="KEGG" id="rsz:108857666"/>
<keyword evidence="9 13" id="KW-0333">Golgi apparatus</keyword>
<dbReference type="OrthoDB" id="427096at2759"/>
<evidence type="ECO:0000256" key="5">
    <source>
        <dbReference type="ARBA" id="ARBA00022679"/>
    </source>
</evidence>
<proteinExistence type="inferred from homology"/>
<evidence type="ECO:0000256" key="3">
    <source>
        <dbReference type="ARBA" id="ARBA00008919"/>
    </source>
</evidence>
<dbReference type="GeneID" id="108857666"/>
<evidence type="ECO:0000259" key="14">
    <source>
        <dbReference type="Pfam" id="PF00852"/>
    </source>
</evidence>
<keyword evidence="10 13" id="KW-0472">Membrane</keyword>
<keyword evidence="6 13" id="KW-0812">Transmembrane</keyword>
<feature type="domain" description="Fucosyltransferase C-terminal" evidence="14">
    <location>
        <begin position="202"/>
        <end position="369"/>
    </location>
</feature>
<keyword evidence="5 13" id="KW-0808">Transferase</keyword>
<evidence type="ECO:0000256" key="1">
    <source>
        <dbReference type="ARBA" id="ARBA00004447"/>
    </source>
</evidence>
<dbReference type="InterPro" id="IPR001503">
    <property type="entry name" value="Glyco_trans_10"/>
</dbReference>
<dbReference type="PANTHER" id="PTHR11929">
    <property type="entry name" value="ALPHA- 1,3 -FUCOSYLTRANSFERASE"/>
    <property type="match status" value="1"/>
</dbReference>
<evidence type="ECO:0000256" key="10">
    <source>
        <dbReference type="ARBA" id="ARBA00023136"/>
    </source>
</evidence>
<keyword evidence="8 13" id="KW-1133">Transmembrane helix</keyword>
<evidence type="ECO:0000313" key="15">
    <source>
        <dbReference type="Proteomes" id="UP000504610"/>
    </source>
</evidence>
<sequence>MGVFSRIGSTHEGLPVVANASLRRKVSSFLPICVAIVVLVEIAFLGRLDNPSLLDALTSFFGKLSSPTKPSSGSNVGSGTERCEEWLEREDSVSYSRNFSKDPIFISGGDKDFESCSVDCAIAMNSNKTPDAAFGLLGHHPGTLRILRSMESARYFIQNNIAHARRKGFGIVMTTSLSSDVPVGYFSWAEYDIMAPLQPKTEKALAAAFISNCIAQNFRLQALEALMEEANVTVDSYGTCHRNRDERVEKVEALKHYKFSLAFENTNEEDYVTEKFFQSLVAGSVPVVVGAPNIQDFAPSPDSIIHIKQMTDIEPVAKRMKHLADHPDAYNKMLRWKQEGPSDSFKALVDMAAVHSSCRLCIFVATRIREQEEKSPEFKKRPCKCTRGSETVYHLFVRERGTFDVESIFLRDGYLTLEALESAVLTKFKSLRHEPIWKKERPESLRGDGVLKVHAIYPLGLTQRQALYNFKFERNSSLSTHIQRNPCPKFEVVFV</sequence>
<dbReference type="Proteomes" id="UP000504610">
    <property type="component" value="Chromosome 5"/>
</dbReference>
<accession>A0A6J0NR68</accession>
<dbReference type="InterPro" id="IPR038577">
    <property type="entry name" value="GT10-like_C_sf"/>
</dbReference>
<dbReference type="GO" id="GO:0008417">
    <property type="term" value="F:fucosyltransferase activity"/>
    <property type="evidence" value="ECO:0007669"/>
    <property type="project" value="InterPro"/>
</dbReference>
<feature type="transmembrane region" description="Helical" evidence="13">
    <location>
        <begin position="29"/>
        <end position="48"/>
    </location>
</feature>
<comment type="similarity">
    <text evidence="3 13">Belongs to the glycosyltransferase 10 family.</text>
</comment>
<evidence type="ECO:0000256" key="7">
    <source>
        <dbReference type="ARBA" id="ARBA00022968"/>
    </source>
</evidence>
<dbReference type="FunFam" id="3.40.50.11660:FF:000005">
    <property type="entry name" value="Glycoprotein 3-alpha-L-fucosyltransferase A"/>
    <property type="match status" value="1"/>
</dbReference>
<evidence type="ECO:0000256" key="2">
    <source>
        <dbReference type="ARBA" id="ARBA00004922"/>
    </source>
</evidence>
<evidence type="ECO:0000256" key="4">
    <source>
        <dbReference type="ARBA" id="ARBA00022676"/>
    </source>
</evidence>
<organism evidence="15 16">
    <name type="scientific">Raphanus sativus</name>
    <name type="common">Radish</name>
    <name type="synonym">Raphanus raphanistrum var. sativus</name>
    <dbReference type="NCBI Taxonomy" id="3726"/>
    <lineage>
        <taxon>Eukaryota</taxon>
        <taxon>Viridiplantae</taxon>
        <taxon>Streptophyta</taxon>
        <taxon>Embryophyta</taxon>
        <taxon>Tracheophyta</taxon>
        <taxon>Spermatophyta</taxon>
        <taxon>Magnoliopsida</taxon>
        <taxon>eudicotyledons</taxon>
        <taxon>Gunneridae</taxon>
        <taxon>Pentapetalae</taxon>
        <taxon>rosids</taxon>
        <taxon>malvids</taxon>
        <taxon>Brassicales</taxon>
        <taxon>Brassicaceae</taxon>
        <taxon>Brassiceae</taxon>
        <taxon>Raphanus</taxon>
    </lineage>
</organism>
<dbReference type="GO" id="GO:0071555">
    <property type="term" value="P:cell wall organization"/>
    <property type="evidence" value="ECO:0007669"/>
    <property type="project" value="UniProtKB-KW"/>
</dbReference>
<gene>
    <name evidence="16" type="primary">LOC108857666</name>
</gene>
<name>A0A6J0NR68_RAPSA</name>
<comment type="pathway">
    <text evidence="2">Protein modification; protein glycosylation.</text>
</comment>
<reference evidence="16" key="2">
    <citation type="submission" date="2025-08" db="UniProtKB">
        <authorList>
            <consortium name="RefSeq"/>
        </authorList>
    </citation>
    <scope>IDENTIFICATION</scope>
    <source>
        <tissue evidence="16">Leaf</tissue>
    </source>
</reference>
<keyword evidence="11" id="KW-0325">Glycoprotein</keyword>
<evidence type="ECO:0000256" key="8">
    <source>
        <dbReference type="ARBA" id="ARBA00022989"/>
    </source>
</evidence>
<dbReference type="Gene3D" id="3.40.50.11660">
    <property type="entry name" value="Glycosyl transferase family 10, C-terminal domain"/>
    <property type="match status" value="1"/>
</dbReference>
<comment type="subcellular location">
    <subcellularLocation>
        <location evidence="1 13">Golgi apparatus</location>
        <location evidence="1 13">Golgi stack membrane</location>
        <topology evidence="1 13">Single-pass type II membrane protein</topology>
    </subcellularLocation>
</comment>
<evidence type="ECO:0000256" key="11">
    <source>
        <dbReference type="ARBA" id="ARBA00023180"/>
    </source>
</evidence>
<dbReference type="Pfam" id="PF00852">
    <property type="entry name" value="Glyco_transf_10"/>
    <property type="match status" value="1"/>
</dbReference>
<dbReference type="AlphaFoldDB" id="A0A6J0NR68"/>
<keyword evidence="7" id="KW-0735">Signal-anchor</keyword>
<dbReference type="RefSeq" id="XP_018487179.1">
    <property type="nucleotide sequence ID" value="XM_018631677.2"/>
</dbReference>
<dbReference type="GO" id="GO:0032580">
    <property type="term" value="C:Golgi cisterna membrane"/>
    <property type="evidence" value="ECO:0007669"/>
    <property type="project" value="UniProtKB-SubCell"/>
</dbReference>
<evidence type="ECO:0000256" key="12">
    <source>
        <dbReference type="ARBA" id="ARBA00023316"/>
    </source>
</evidence>
<evidence type="ECO:0000256" key="6">
    <source>
        <dbReference type="ARBA" id="ARBA00022692"/>
    </source>
</evidence>
<evidence type="ECO:0000256" key="9">
    <source>
        <dbReference type="ARBA" id="ARBA00023034"/>
    </source>
</evidence>
<dbReference type="SUPFAM" id="SSF53756">
    <property type="entry name" value="UDP-Glycosyltransferase/glycogen phosphorylase"/>
    <property type="match status" value="1"/>
</dbReference>
<keyword evidence="15" id="KW-1185">Reference proteome</keyword>
<dbReference type="EC" id="2.4.1.-" evidence="13"/>
<evidence type="ECO:0000256" key="13">
    <source>
        <dbReference type="RuleBase" id="RU003832"/>
    </source>
</evidence>